<feature type="compositionally biased region" description="Polar residues" evidence="1">
    <location>
        <begin position="73"/>
        <end position="88"/>
    </location>
</feature>
<dbReference type="AlphaFoldDB" id="A0A061B4G1"/>
<name>A0A061B4G1_RHOTO</name>
<protein>
    <submittedName>
        <fullName evidence="2">RHTO0S07e00166g1_1</fullName>
    </submittedName>
</protein>
<organism evidence="2">
    <name type="scientific">Rhodotorula toruloides</name>
    <name type="common">Yeast</name>
    <name type="synonym">Rhodosporidium toruloides</name>
    <dbReference type="NCBI Taxonomy" id="5286"/>
    <lineage>
        <taxon>Eukaryota</taxon>
        <taxon>Fungi</taxon>
        <taxon>Dikarya</taxon>
        <taxon>Basidiomycota</taxon>
        <taxon>Pucciniomycotina</taxon>
        <taxon>Microbotryomycetes</taxon>
        <taxon>Sporidiobolales</taxon>
        <taxon>Sporidiobolaceae</taxon>
        <taxon>Rhodotorula</taxon>
    </lineage>
</organism>
<accession>A0A061B4G1</accession>
<proteinExistence type="predicted"/>
<evidence type="ECO:0000313" key="2">
    <source>
        <dbReference type="EMBL" id="CDR42506.1"/>
    </source>
</evidence>
<reference evidence="2" key="1">
    <citation type="journal article" date="2014" name="Genome Announc.">
        <title>Draft genome sequence of Rhodosporidium toruloides CECT1137, an oleaginous yeast of biotechnological interest.</title>
        <authorList>
            <person name="Morin N."/>
            <person name="Calcas X."/>
            <person name="Devillers H."/>
            <person name="Durrens P."/>
            <person name="Sherman D.J."/>
            <person name="Nicaud J.-M."/>
            <person name="Neuveglise C."/>
        </authorList>
    </citation>
    <scope>NUCLEOTIDE SEQUENCE</scope>
    <source>
        <strain evidence="2">CECT1137</strain>
    </source>
</reference>
<gene>
    <name evidence="2" type="ORF">RHTO0S_07e00166g</name>
</gene>
<dbReference type="EMBL" id="LK052942">
    <property type="protein sequence ID" value="CDR42506.1"/>
    <property type="molecule type" value="Genomic_DNA"/>
</dbReference>
<sequence>MVLRHLDLAIRPALRAASTTASRPRLPPFEGIAFAAPPSPSVAGQLAQVYLPDMHRIEHAEPAPVLIPALPDTYTSPAQSRSKYPQLQPRTVTFQTVASESTHLGGGPSSTATAAQ</sequence>
<dbReference type="OrthoDB" id="2520648at2759"/>
<feature type="region of interest" description="Disordered" evidence="1">
    <location>
        <begin position="68"/>
        <end position="88"/>
    </location>
</feature>
<evidence type="ECO:0000256" key="1">
    <source>
        <dbReference type="SAM" id="MobiDB-lite"/>
    </source>
</evidence>